<dbReference type="Gene3D" id="1.50.10.10">
    <property type="match status" value="1"/>
</dbReference>
<dbReference type="Proteomes" id="UP000293142">
    <property type="component" value="Unassembled WGS sequence"/>
</dbReference>
<dbReference type="Gene3D" id="2.70.98.50">
    <property type="entry name" value="putative glycoside hydrolase family protein from bacillus halodurans"/>
    <property type="match status" value="1"/>
</dbReference>
<feature type="domain" description="Glycosyl hydrolase family 95 N-terminal" evidence="1">
    <location>
        <begin position="13"/>
        <end position="246"/>
    </location>
</feature>
<dbReference type="InterPro" id="IPR012341">
    <property type="entry name" value="6hp_glycosidase-like_sf"/>
</dbReference>
<dbReference type="FunFam" id="1.50.10.10:FF:000028">
    <property type="entry name" value="Alpha-L-fucosidase 2"/>
    <property type="match status" value="1"/>
</dbReference>
<name>A0A4Q9DDU0_9BACL</name>
<dbReference type="AlphaFoldDB" id="A0A4Q9DDU0"/>
<dbReference type="PIRSF" id="PIRSF007663">
    <property type="entry name" value="UCP007663"/>
    <property type="match status" value="1"/>
</dbReference>
<feature type="domain" description="Glycosyl hydrolase family 95 catalytic" evidence="3">
    <location>
        <begin position="265"/>
        <end position="671"/>
    </location>
</feature>
<dbReference type="PANTHER" id="PTHR31084:SF0">
    <property type="entry name" value="ALPHA-L-FUCOSIDASE 2"/>
    <property type="match status" value="1"/>
</dbReference>
<comment type="caution">
    <text evidence="4">The sequence shown here is derived from an EMBL/GenBank/DDBJ whole genome shotgun (WGS) entry which is preliminary data.</text>
</comment>
<keyword evidence="5" id="KW-1185">Reference proteome</keyword>
<accession>A0A4Q9DDU0</accession>
<dbReference type="SUPFAM" id="SSF48208">
    <property type="entry name" value="Six-hairpin glycosidases"/>
    <property type="match status" value="1"/>
</dbReference>
<dbReference type="GO" id="GO:0005975">
    <property type="term" value="P:carbohydrate metabolic process"/>
    <property type="evidence" value="ECO:0007669"/>
    <property type="project" value="InterPro"/>
</dbReference>
<sequence>MTELGKGRPPLKLWYEKWTAKWDEALPIGNGRLGGMIHGAPAQEKIQMNEDTIWYGGPKQANNPDAQSHLAEIRRMLMQGKQEEAEHLSRMALMSGPKYYSPYQPLGDLLVWFLHHQLPAEAYVRELDLETAVATVSYRIGTTSYRREYFSSAADQVMVVRVTCDHPGGLTCSANLMRRPFDGGSRAIAADTILMEGESGTDGIRFTCAVKAVAEEGFVRTIGDSLSVEGANAVTFLIAAESTFRSAKPEDACLARVEAAAAERYEQLKRSHIEEYAEKFNRVLLNISAETAEVQAKLPTDRRLELVKAGHEDNSLVELFFQYGRYLLISCSRPGSMAANLQGIWNDSYTPPWESKYTININTEMNYWPAESCGLAECHEPLFDLIERMRPHGRKTAQDLYGCEGFVAHHNTNIWGETRIEGMLISSSIWPLGAAWLSLHLWEHYRYSMDVTFLAEQAYPVMAEAAEFLLAYMVDDGQGHLVTGPSISPENKFVLPDGTRGNLCMGPAMDMQIVHTLFHACMEASHIIQADGTLRRRLEAAIKRLPDIRIGKHGQIMEWLEDYEEAEPGHRHISQLFALHPGEMIDKHQTPELAEAAKQTLQRRLANGGGHTGWSRAWIINFWARLGDGAAAYEHIRKLIAASTYPNLLDCHPPFQIDGNFGATAGIAEMLLQSHGGVIELLPALPKAAWQDGEIKGLRARGAFGINIRWRAGQLQEAQIRAGQTGTCRIRYEQQLFVQCEDGAAVAFTNNGAIVEFAAQAGQTYRVLLAEGSCD</sequence>
<dbReference type="Pfam" id="PF21307">
    <property type="entry name" value="Glyco_hydro_95_C"/>
    <property type="match status" value="1"/>
</dbReference>
<dbReference type="InterPro" id="IPR027414">
    <property type="entry name" value="GH95_N_dom"/>
</dbReference>
<dbReference type="EMBL" id="SIRE01000038">
    <property type="protein sequence ID" value="TBL69373.1"/>
    <property type="molecule type" value="Genomic_DNA"/>
</dbReference>
<protein>
    <submittedName>
        <fullName evidence="4">Glycoside hydrolase family 95 protein</fullName>
    </submittedName>
</protein>
<evidence type="ECO:0000259" key="2">
    <source>
        <dbReference type="Pfam" id="PF21307"/>
    </source>
</evidence>
<dbReference type="InterPro" id="IPR049053">
    <property type="entry name" value="AFCA-like_C"/>
</dbReference>
<keyword evidence="4" id="KW-0378">Hydrolase</keyword>
<dbReference type="PANTHER" id="PTHR31084">
    <property type="entry name" value="ALPHA-L-FUCOSIDASE 2"/>
    <property type="match status" value="1"/>
</dbReference>
<dbReference type="InterPro" id="IPR016518">
    <property type="entry name" value="Alpha-L-fucosidase"/>
</dbReference>
<evidence type="ECO:0000313" key="4">
    <source>
        <dbReference type="EMBL" id="TBL69373.1"/>
    </source>
</evidence>
<proteinExistence type="predicted"/>
<dbReference type="InterPro" id="IPR054363">
    <property type="entry name" value="GH95_cat"/>
</dbReference>
<evidence type="ECO:0000259" key="1">
    <source>
        <dbReference type="Pfam" id="PF14498"/>
    </source>
</evidence>
<dbReference type="Pfam" id="PF22124">
    <property type="entry name" value="Glyco_hydro_95_cat"/>
    <property type="match status" value="1"/>
</dbReference>
<evidence type="ECO:0000313" key="5">
    <source>
        <dbReference type="Proteomes" id="UP000293142"/>
    </source>
</evidence>
<dbReference type="RefSeq" id="WP_131018392.1">
    <property type="nucleotide sequence ID" value="NZ_SIRE01000038.1"/>
</dbReference>
<organism evidence="4 5">
    <name type="scientific">Paenibacillus thalictri</name>
    <dbReference type="NCBI Taxonomy" id="2527873"/>
    <lineage>
        <taxon>Bacteria</taxon>
        <taxon>Bacillati</taxon>
        <taxon>Bacillota</taxon>
        <taxon>Bacilli</taxon>
        <taxon>Bacillales</taxon>
        <taxon>Paenibacillaceae</taxon>
        <taxon>Paenibacillus</taxon>
    </lineage>
</organism>
<dbReference type="Pfam" id="PF14498">
    <property type="entry name" value="Glyco_hyd_65N_2"/>
    <property type="match status" value="1"/>
</dbReference>
<dbReference type="GO" id="GO:0004560">
    <property type="term" value="F:alpha-L-fucosidase activity"/>
    <property type="evidence" value="ECO:0007669"/>
    <property type="project" value="InterPro"/>
</dbReference>
<dbReference type="InterPro" id="IPR008928">
    <property type="entry name" value="6-hairpin_glycosidase_sf"/>
</dbReference>
<evidence type="ECO:0000259" key="3">
    <source>
        <dbReference type="Pfam" id="PF22124"/>
    </source>
</evidence>
<feature type="domain" description="Alpha fucosidase A-like C-terminal" evidence="2">
    <location>
        <begin position="673"/>
        <end position="767"/>
    </location>
</feature>
<reference evidence="4 5" key="1">
    <citation type="submission" date="2019-02" db="EMBL/GenBank/DDBJ databases">
        <title>Paenibacillus sp. nov., isolated from surface-sterilized tissue of Thalictrum simplex L.</title>
        <authorList>
            <person name="Tuo L."/>
        </authorList>
    </citation>
    <scope>NUCLEOTIDE SEQUENCE [LARGE SCALE GENOMIC DNA]</scope>
    <source>
        <strain evidence="4 5">N2SHLJ1</strain>
    </source>
</reference>
<gene>
    <name evidence="4" type="ORF">EYB31_35895</name>
</gene>
<dbReference type="OrthoDB" id="9802600at2"/>